<feature type="compositionally biased region" description="Low complexity" evidence="1">
    <location>
        <begin position="232"/>
        <end position="249"/>
    </location>
</feature>
<evidence type="ECO:0000313" key="3">
    <source>
        <dbReference type="EMBL" id="GFO59386.1"/>
    </source>
</evidence>
<gene>
    <name evidence="3" type="ORF">GMST_17110</name>
</gene>
<protein>
    <submittedName>
        <fullName evidence="3">Uncharacterized protein</fullName>
    </submittedName>
</protein>
<sequence length="369" mass="38179">MNPQKPFLALAVLAAFGLVPALGHADYDAAVKAYKSGDFVTAYQEYLNLAKAGDARAQSTVACMLQAGEGVTRNPEEALPWLKKAAESGVTPAQYSLGKAYENGLGTERDLAKALVWYGIASEHGDAKALENFKRLDALRQQPAASAAKPQSVATVPTPVPAVTVKTAPVAASPQPAAVAKAVAPPATAVALASTAEVDDMPELRFGSMMAQKAEPVPAAHPAAAPVPKPAAKPATPAPKTAAAPAPKTVAAPAPKAVASAAAADLSPFGKKRKAAESGDVEAQLYLGWCYSSGKEVPQDKQEAVVWYKKAAQAGSLKAQTALGWMFFSGEAGTKDLKEAALWYKKAAAQCDARANGMLKRIELATAKH</sequence>
<evidence type="ECO:0000313" key="4">
    <source>
        <dbReference type="Proteomes" id="UP000556026"/>
    </source>
</evidence>
<accession>A0A6V8MHC4</accession>
<dbReference type="Proteomes" id="UP000556026">
    <property type="component" value="Unassembled WGS sequence"/>
</dbReference>
<feature type="compositionally biased region" description="Low complexity" evidence="1">
    <location>
        <begin position="213"/>
        <end position="224"/>
    </location>
</feature>
<dbReference type="EMBL" id="BLXX01000004">
    <property type="protein sequence ID" value="GFO59386.1"/>
    <property type="molecule type" value="Genomic_DNA"/>
</dbReference>
<feature type="chain" id="PRO_5027957860" evidence="2">
    <location>
        <begin position="26"/>
        <end position="369"/>
    </location>
</feature>
<dbReference type="RefSeq" id="WP_183354225.1">
    <property type="nucleotide sequence ID" value="NZ_BLXX01000004.1"/>
</dbReference>
<dbReference type="SUPFAM" id="SSF81901">
    <property type="entry name" value="HCP-like"/>
    <property type="match status" value="2"/>
</dbReference>
<organism evidence="3 4">
    <name type="scientific">Geomonas silvestris</name>
    <dbReference type="NCBI Taxonomy" id="2740184"/>
    <lineage>
        <taxon>Bacteria</taxon>
        <taxon>Pseudomonadati</taxon>
        <taxon>Thermodesulfobacteriota</taxon>
        <taxon>Desulfuromonadia</taxon>
        <taxon>Geobacterales</taxon>
        <taxon>Geobacteraceae</taxon>
        <taxon>Geomonas</taxon>
    </lineage>
</organism>
<dbReference type="PANTHER" id="PTHR11102">
    <property type="entry name" value="SEL-1-LIKE PROTEIN"/>
    <property type="match status" value="1"/>
</dbReference>
<dbReference type="PANTHER" id="PTHR11102:SF160">
    <property type="entry name" value="ERAD-ASSOCIATED E3 UBIQUITIN-PROTEIN LIGASE COMPONENT HRD3"/>
    <property type="match status" value="1"/>
</dbReference>
<feature type="signal peptide" evidence="2">
    <location>
        <begin position="1"/>
        <end position="25"/>
    </location>
</feature>
<feature type="region of interest" description="Disordered" evidence="1">
    <location>
        <begin position="213"/>
        <end position="249"/>
    </location>
</feature>
<dbReference type="Pfam" id="PF08238">
    <property type="entry name" value="Sel1"/>
    <property type="match status" value="4"/>
</dbReference>
<name>A0A6V8MHC4_9BACT</name>
<dbReference type="InterPro" id="IPR006597">
    <property type="entry name" value="Sel1-like"/>
</dbReference>
<keyword evidence="4" id="KW-1185">Reference proteome</keyword>
<evidence type="ECO:0000256" key="2">
    <source>
        <dbReference type="SAM" id="SignalP"/>
    </source>
</evidence>
<proteinExistence type="predicted"/>
<evidence type="ECO:0000256" key="1">
    <source>
        <dbReference type="SAM" id="MobiDB-lite"/>
    </source>
</evidence>
<reference evidence="4" key="1">
    <citation type="submission" date="2020-06" db="EMBL/GenBank/DDBJ databases">
        <title>Draft genomic sequence of Geomonas sp. Red330.</title>
        <authorList>
            <person name="Itoh H."/>
            <person name="Zhenxing X."/>
            <person name="Ushijima N."/>
            <person name="Masuda Y."/>
            <person name="Shiratori Y."/>
            <person name="Senoo K."/>
        </authorList>
    </citation>
    <scope>NUCLEOTIDE SEQUENCE [LARGE SCALE GENOMIC DNA]</scope>
    <source>
        <strain evidence="4">Red330</strain>
    </source>
</reference>
<dbReference type="AlphaFoldDB" id="A0A6V8MHC4"/>
<dbReference type="SMART" id="SM00671">
    <property type="entry name" value="SEL1"/>
    <property type="match status" value="4"/>
</dbReference>
<keyword evidence="2" id="KW-0732">Signal</keyword>
<dbReference type="InterPro" id="IPR011990">
    <property type="entry name" value="TPR-like_helical_dom_sf"/>
</dbReference>
<dbReference type="Gene3D" id="1.25.40.10">
    <property type="entry name" value="Tetratricopeptide repeat domain"/>
    <property type="match status" value="2"/>
</dbReference>
<dbReference type="InterPro" id="IPR050767">
    <property type="entry name" value="Sel1_AlgK"/>
</dbReference>
<comment type="caution">
    <text evidence="3">The sequence shown here is derived from an EMBL/GenBank/DDBJ whole genome shotgun (WGS) entry which is preliminary data.</text>
</comment>